<reference evidence="1 3" key="1">
    <citation type="submission" date="2014-06" db="EMBL/GenBank/DDBJ databases">
        <title>Genomes of Alteromonas australica, a world apart.</title>
        <authorList>
            <person name="Gonzaga A."/>
            <person name="Lopez-Perez M."/>
            <person name="Rodriguez-Valera F."/>
        </authorList>
    </citation>
    <scope>NUCLEOTIDE SEQUENCE [LARGE SCALE GENOMIC DNA]</scope>
    <source>
        <strain evidence="1 3">H 17</strain>
    </source>
</reference>
<keyword evidence="3" id="KW-1185">Reference proteome</keyword>
<dbReference type="EMBL" id="CP008849">
    <property type="protein sequence ID" value="AIF98598.1"/>
    <property type="molecule type" value="Genomic_DNA"/>
</dbReference>
<evidence type="ECO:0000313" key="3">
    <source>
        <dbReference type="Proteomes" id="UP000056090"/>
    </source>
</evidence>
<evidence type="ECO:0000313" key="4">
    <source>
        <dbReference type="Proteomes" id="UP000264779"/>
    </source>
</evidence>
<name>A0A075NYK6_9ALTE</name>
<dbReference type="InterPro" id="IPR029068">
    <property type="entry name" value="Glyas_Bleomycin-R_OHBP_Dase"/>
</dbReference>
<organism evidence="1 3">
    <name type="scientific">Alteromonas australica</name>
    <dbReference type="NCBI Taxonomy" id="589873"/>
    <lineage>
        <taxon>Bacteria</taxon>
        <taxon>Pseudomonadati</taxon>
        <taxon>Pseudomonadota</taxon>
        <taxon>Gammaproteobacteria</taxon>
        <taxon>Alteromonadales</taxon>
        <taxon>Alteromonadaceae</taxon>
        <taxon>Alteromonas/Salinimonas group</taxon>
        <taxon>Alteromonas</taxon>
    </lineage>
</organism>
<dbReference type="AlphaFoldDB" id="A0A075NYK6"/>
<dbReference type="PANTHER" id="PTHR33993">
    <property type="entry name" value="GLYOXALASE-RELATED"/>
    <property type="match status" value="1"/>
</dbReference>
<evidence type="ECO:0000313" key="2">
    <source>
        <dbReference type="EMBL" id="HBU50282.1"/>
    </source>
</evidence>
<dbReference type="OrthoDB" id="9793039at2"/>
<dbReference type="KEGG" id="aaus:EP12_07915"/>
<dbReference type="Gene3D" id="3.10.180.10">
    <property type="entry name" value="2,3-Dihydroxybiphenyl 1,2-Dioxygenase, domain 1"/>
    <property type="match status" value="1"/>
</dbReference>
<reference evidence="2 4" key="2">
    <citation type="journal article" date="2018" name="Nat. Biotechnol.">
        <title>A standardized bacterial taxonomy based on genome phylogeny substantially revises the tree of life.</title>
        <authorList>
            <person name="Parks D.H."/>
            <person name="Chuvochina M."/>
            <person name="Waite D.W."/>
            <person name="Rinke C."/>
            <person name="Skarshewski A."/>
            <person name="Chaumeil P.A."/>
            <person name="Hugenholtz P."/>
        </authorList>
    </citation>
    <scope>NUCLEOTIDE SEQUENCE [LARGE SCALE GENOMIC DNA]</scope>
    <source>
        <strain evidence="2">UBA11621</strain>
    </source>
</reference>
<evidence type="ECO:0000313" key="1">
    <source>
        <dbReference type="EMBL" id="AIF98598.1"/>
    </source>
</evidence>
<dbReference type="eggNOG" id="COG3324">
    <property type="taxonomic scope" value="Bacteria"/>
</dbReference>
<proteinExistence type="predicted"/>
<dbReference type="Proteomes" id="UP000056090">
    <property type="component" value="Chromosome"/>
</dbReference>
<dbReference type="GeneID" id="78254818"/>
<dbReference type="EMBL" id="DONK01000049">
    <property type="protein sequence ID" value="HBU50282.1"/>
    <property type="molecule type" value="Genomic_DNA"/>
</dbReference>
<sequence>MSDSLWCDLTTEKADTLADYYVEVMGWKKEAIDMGDYNDYVMMKADGTPAGGICHKKGCNENMPNGWIPYFTVSHLDTALQKSQRLGGTLVGKIRQFGEDRFCIVTDPAGISCGLFEKNS</sequence>
<dbReference type="PATRIC" id="fig|589873.4.peg.1709"/>
<dbReference type="SUPFAM" id="SSF54593">
    <property type="entry name" value="Glyoxalase/Bleomycin resistance protein/Dihydroxybiphenyl dioxygenase"/>
    <property type="match status" value="1"/>
</dbReference>
<protein>
    <submittedName>
        <fullName evidence="1">Glyoxalase</fullName>
    </submittedName>
</protein>
<dbReference type="PANTHER" id="PTHR33993:SF14">
    <property type="entry name" value="GB|AAF24581.1"/>
    <property type="match status" value="1"/>
</dbReference>
<gene>
    <name evidence="2" type="ORF">DEB45_03385</name>
    <name evidence="1" type="ORF">EP13_07820</name>
</gene>
<accession>A0A075NYK6</accession>
<dbReference type="KEGG" id="aal:EP13_07820"/>
<dbReference type="Proteomes" id="UP000264779">
    <property type="component" value="Unassembled WGS sequence"/>
</dbReference>
<dbReference type="InterPro" id="IPR052164">
    <property type="entry name" value="Anthracycline_SecMetBiosynth"/>
</dbReference>
<dbReference type="RefSeq" id="WP_044056773.1">
    <property type="nucleotide sequence ID" value="NZ_CAJXAX010000029.1"/>
</dbReference>